<sequence>MSSEVRKWGVVAAAVVAAAVGLFRWWTYPPAVEFDNLKYIQLLSTALSSRNSEWVDKVALAVTQRHAEGQMSDSELGHFEWLIALARRGEWEQADRVCFRFAEAQLSRRRSRPPTAEAHDHGDHQHHSAEATASTALVRSR</sequence>
<keyword evidence="2" id="KW-0812">Transmembrane</keyword>
<evidence type="ECO:0000313" key="3">
    <source>
        <dbReference type="EMBL" id="HEN14371.1"/>
    </source>
</evidence>
<feature type="compositionally biased region" description="Polar residues" evidence="1">
    <location>
        <begin position="131"/>
        <end position="141"/>
    </location>
</feature>
<organism evidence="3">
    <name type="scientific">Schlesneria paludicola</name>
    <dbReference type="NCBI Taxonomy" id="360056"/>
    <lineage>
        <taxon>Bacteria</taxon>
        <taxon>Pseudomonadati</taxon>
        <taxon>Planctomycetota</taxon>
        <taxon>Planctomycetia</taxon>
        <taxon>Planctomycetales</taxon>
        <taxon>Planctomycetaceae</taxon>
        <taxon>Schlesneria</taxon>
    </lineage>
</organism>
<keyword evidence="2" id="KW-1133">Transmembrane helix</keyword>
<keyword evidence="2" id="KW-0472">Membrane</keyword>
<proteinExistence type="predicted"/>
<reference evidence="3" key="1">
    <citation type="journal article" date="2020" name="mSystems">
        <title>Genome- and Community-Level Interaction Insights into Carbon Utilization and Element Cycling Functions of Hydrothermarchaeota in Hydrothermal Sediment.</title>
        <authorList>
            <person name="Zhou Z."/>
            <person name="Liu Y."/>
            <person name="Xu W."/>
            <person name="Pan J."/>
            <person name="Luo Z.H."/>
            <person name="Li M."/>
        </authorList>
    </citation>
    <scope>NUCLEOTIDE SEQUENCE [LARGE SCALE GENOMIC DNA]</scope>
    <source>
        <strain evidence="3">SpSt-339</strain>
    </source>
</reference>
<protein>
    <recommendedName>
        <fullName evidence="4">Transmembrane protein</fullName>
    </recommendedName>
</protein>
<name>A0A7C2NVK8_9PLAN</name>
<gene>
    <name evidence="3" type="ORF">ENQ76_02735</name>
</gene>
<feature type="region of interest" description="Disordered" evidence="1">
    <location>
        <begin position="105"/>
        <end position="141"/>
    </location>
</feature>
<evidence type="ECO:0008006" key="4">
    <source>
        <dbReference type="Google" id="ProtNLM"/>
    </source>
</evidence>
<feature type="compositionally biased region" description="Basic and acidic residues" evidence="1">
    <location>
        <begin position="117"/>
        <end position="129"/>
    </location>
</feature>
<dbReference type="EMBL" id="DSOK01000088">
    <property type="protein sequence ID" value="HEN14371.1"/>
    <property type="molecule type" value="Genomic_DNA"/>
</dbReference>
<accession>A0A7C2NVK8</accession>
<dbReference type="AlphaFoldDB" id="A0A7C2NVK8"/>
<comment type="caution">
    <text evidence="3">The sequence shown here is derived from an EMBL/GenBank/DDBJ whole genome shotgun (WGS) entry which is preliminary data.</text>
</comment>
<evidence type="ECO:0000256" key="1">
    <source>
        <dbReference type="SAM" id="MobiDB-lite"/>
    </source>
</evidence>
<evidence type="ECO:0000256" key="2">
    <source>
        <dbReference type="SAM" id="Phobius"/>
    </source>
</evidence>
<feature type="transmembrane region" description="Helical" evidence="2">
    <location>
        <begin position="7"/>
        <end position="26"/>
    </location>
</feature>